<sequence length="659" mass="73968">MKKILAELSAIDSPQERGERFEFVVKRILETAPEFRSNFRNVWLWNKYPDRRGGDLGIDLVAENKQGERIAIQAKCYAPDVGLSWPDLSTFYGDALGRAEIDQLMLVTTTDKVSKTVKKQLERAKKPCSIWARSDLENLGISPRTSLDDLGESTRPAAKKFRPMRHQKTAINKTRTHLQANKRGQLLMACGTGKTLVGLWTQEQMNVKRTVVFVPSIALLRQTWSSWTKHSSKDFYSVAVCSDERATSRGMDALVSSPSAAGLPPTTDPDVIAKALDVRGPIVVFSTYQSSEVVEEAIKKSGRSFNLMICDEAHNTTSAGLTAFTRPLYDEHIPAGRRLFLTATPRIVSKQAQRRGKEEGYDIHSMEDTEVYGEIAYKLPFSEAIEKNLLTDYEIFVVGVDDPKIARAIRNRKLLKVEGSKIDGEELAAHVAIHRAMKRRGTRRMITFHSRVKQAKDFSKNVPIVREWLRKNRKRPATVWGDAVSGEMPVVQREQVLARFDDLEDGECGIVSNARCLGEGVDVPTIDGISFVQPKRSAIDIVQAVGRAIRKSKKKEGKSTIILPVPILHKRYTKATIESSAFETVWRVLEALRAHDDVLAESLDTLRTKLGQRKGGRIRLPKLILDLPRSVDAAFSDAIRLHALEHSTQDFWEGLGYLK</sequence>
<dbReference type="PANTHER" id="PTHR47396:SF1">
    <property type="entry name" value="ATP-DEPENDENT HELICASE IRC3-RELATED"/>
    <property type="match status" value="1"/>
</dbReference>
<dbReference type="InterPro" id="IPR039442">
    <property type="entry name" value="Mrr-like_dom"/>
</dbReference>
<dbReference type="Gene3D" id="3.40.50.300">
    <property type="entry name" value="P-loop containing nucleotide triphosphate hydrolases"/>
    <property type="match status" value="2"/>
</dbReference>
<dbReference type="InterPro" id="IPR050742">
    <property type="entry name" value="Helicase_Restrict-Modif_Enz"/>
</dbReference>
<gene>
    <name evidence="3" type="ORF">METZ01_LOCUS171460</name>
</gene>
<evidence type="ECO:0000259" key="1">
    <source>
        <dbReference type="PROSITE" id="PS51192"/>
    </source>
</evidence>
<reference evidence="3" key="1">
    <citation type="submission" date="2018-05" db="EMBL/GenBank/DDBJ databases">
        <authorList>
            <person name="Lanie J.A."/>
            <person name="Ng W.-L."/>
            <person name="Kazmierczak K.M."/>
            <person name="Andrzejewski T.M."/>
            <person name="Davidsen T.M."/>
            <person name="Wayne K.J."/>
            <person name="Tettelin H."/>
            <person name="Glass J.I."/>
            <person name="Rusch D."/>
            <person name="Podicherti R."/>
            <person name="Tsui H.-C.T."/>
            <person name="Winkler M.E."/>
        </authorList>
    </citation>
    <scope>NUCLEOTIDE SEQUENCE</scope>
</reference>
<dbReference type="PROSITE" id="PS51194">
    <property type="entry name" value="HELICASE_CTER"/>
    <property type="match status" value="1"/>
</dbReference>
<dbReference type="InterPro" id="IPR001650">
    <property type="entry name" value="Helicase_C-like"/>
</dbReference>
<name>A0A382BXS3_9ZZZZ</name>
<accession>A0A382BXS3</accession>
<dbReference type="EMBL" id="UINC01031874">
    <property type="protein sequence ID" value="SVB18606.1"/>
    <property type="molecule type" value="Genomic_DNA"/>
</dbReference>
<feature type="non-terminal residue" evidence="3">
    <location>
        <position position="659"/>
    </location>
</feature>
<feature type="domain" description="Helicase C-terminal" evidence="2">
    <location>
        <begin position="432"/>
        <end position="607"/>
    </location>
</feature>
<dbReference type="InterPro" id="IPR011335">
    <property type="entry name" value="Restrct_endonuc-II-like"/>
</dbReference>
<dbReference type="SMART" id="SM00487">
    <property type="entry name" value="DEXDc"/>
    <property type="match status" value="1"/>
</dbReference>
<dbReference type="Pfam" id="PF04851">
    <property type="entry name" value="ResIII"/>
    <property type="match status" value="1"/>
</dbReference>
<dbReference type="PROSITE" id="PS51192">
    <property type="entry name" value="HELICASE_ATP_BIND_1"/>
    <property type="match status" value="1"/>
</dbReference>
<dbReference type="Pfam" id="PF00271">
    <property type="entry name" value="Helicase_C"/>
    <property type="match status" value="1"/>
</dbReference>
<dbReference type="PANTHER" id="PTHR47396">
    <property type="entry name" value="TYPE I RESTRICTION ENZYME ECOKI R PROTEIN"/>
    <property type="match status" value="1"/>
</dbReference>
<dbReference type="GO" id="GO:0005524">
    <property type="term" value="F:ATP binding"/>
    <property type="evidence" value="ECO:0007669"/>
    <property type="project" value="InterPro"/>
</dbReference>
<evidence type="ECO:0008006" key="4">
    <source>
        <dbReference type="Google" id="ProtNLM"/>
    </source>
</evidence>
<organism evidence="3">
    <name type="scientific">marine metagenome</name>
    <dbReference type="NCBI Taxonomy" id="408172"/>
    <lineage>
        <taxon>unclassified sequences</taxon>
        <taxon>metagenomes</taxon>
        <taxon>ecological metagenomes</taxon>
    </lineage>
</organism>
<dbReference type="SUPFAM" id="SSF52980">
    <property type="entry name" value="Restriction endonuclease-like"/>
    <property type="match status" value="1"/>
</dbReference>
<dbReference type="SUPFAM" id="SSF52540">
    <property type="entry name" value="P-loop containing nucleoside triphosphate hydrolases"/>
    <property type="match status" value="1"/>
</dbReference>
<evidence type="ECO:0000313" key="3">
    <source>
        <dbReference type="EMBL" id="SVB18606.1"/>
    </source>
</evidence>
<dbReference type="Pfam" id="PF13156">
    <property type="entry name" value="Mrr_cat_2"/>
    <property type="match status" value="1"/>
</dbReference>
<dbReference type="InterPro" id="IPR027417">
    <property type="entry name" value="P-loop_NTPase"/>
</dbReference>
<dbReference type="InterPro" id="IPR006935">
    <property type="entry name" value="Helicase/UvrB_N"/>
</dbReference>
<dbReference type="InterPro" id="IPR011856">
    <property type="entry name" value="tRNA_endonuc-like_dom_sf"/>
</dbReference>
<dbReference type="GO" id="GO:0005829">
    <property type="term" value="C:cytosol"/>
    <property type="evidence" value="ECO:0007669"/>
    <property type="project" value="TreeGrafter"/>
</dbReference>
<dbReference type="GO" id="GO:0016787">
    <property type="term" value="F:hydrolase activity"/>
    <property type="evidence" value="ECO:0007669"/>
    <property type="project" value="InterPro"/>
</dbReference>
<protein>
    <recommendedName>
        <fullName evidence="4">Helicase ATP-binding domain-containing protein</fullName>
    </recommendedName>
</protein>
<dbReference type="Gene3D" id="3.40.1350.10">
    <property type="match status" value="1"/>
</dbReference>
<feature type="domain" description="Helicase ATP-binding" evidence="1">
    <location>
        <begin position="175"/>
        <end position="363"/>
    </location>
</feature>
<dbReference type="CDD" id="cd18785">
    <property type="entry name" value="SF2_C"/>
    <property type="match status" value="1"/>
</dbReference>
<proteinExistence type="predicted"/>
<dbReference type="InterPro" id="IPR014001">
    <property type="entry name" value="Helicase_ATP-bd"/>
</dbReference>
<dbReference type="GO" id="GO:0003677">
    <property type="term" value="F:DNA binding"/>
    <property type="evidence" value="ECO:0007669"/>
    <property type="project" value="InterPro"/>
</dbReference>
<evidence type="ECO:0000259" key="2">
    <source>
        <dbReference type="PROSITE" id="PS51194"/>
    </source>
</evidence>
<dbReference type="AlphaFoldDB" id="A0A382BXS3"/>